<keyword evidence="4" id="KW-1185">Reference proteome</keyword>
<dbReference type="Pfam" id="PF17746">
    <property type="entry name" value="SfsA_N"/>
    <property type="match status" value="1"/>
</dbReference>
<reference evidence="3 4" key="1">
    <citation type="submission" date="2019-09" db="EMBL/GenBank/DDBJ databases">
        <authorList>
            <person name="Duangmal K."/>
            <person name="Teo W.F.A."/>
            <person name="Lipun K."/>
        </authorList>
    </citation>
    <scope>NUCLEOTIDE SEQUENCE [LARGE SCALE GENOMIC DNA]</scope>
    <source>
        <strain evidence="3 4">K1PN6</strain>
    </source>
</reference>
<evidence type="ECO:0000313" key="3">
    <source>
        <dbReference type="EMBL" id="MPY53213.1"/>
    </source>
</evidence>
<proteinExistence type="predicted"/>
<sequence>MTDTAAAREAKDDKIYFPEPLAQATIVRRPNRFIIDVQVEDVALACHCPTTGRIGNLVLDGLPCLLSRSHSSARKTPYTVEAVSVDPPGTPDPTWIGINQTAANRYVEHALSRRLLPHIVTAETVQREKFLGRSRLDFLVNDDTYIEVKTPLDHLQVPLGDHIRTRPRPPLAATDRLVKHIGELGRSLEAHERAILLVCFLYDNPGFQVKKSSHHSEVKAQVAQAVKRGVEIWQVNFELDHTGVRVSRHYELTTHFLDA</sequence>
<dbReference type="AlphaFoldDB" id="A0A5N8X0R3"/>
<dbReference type="Proteomes" id="UP000373149">
    <property type="component" value="Unassembled WGS sequence"/>
</dbReference>
<dbReference type="Gene3D" id="3.40.1350.60">
    <property type="match status" value="1"/>
</dbReference>
<feature type="domain" description="SfsA N-terminal OB" evidence="2">
    <location>
        <begin position="27"/>
        <end position="97"/>
    </location>
</feature>
<dbReference type="GO" id="GO:0003677">
    <property type="term" value="F:DNA binding"/>
    <property type="evidence" value="ECO:0007669"/>
    <property type="project" value="InterPro"/>
</dbReference>
<organism evidence="3 4">
    <name type="scientific">Streptomyces acidicola</name>
    <dbReference type="NCBI Taxonomy" id="2596892"/>
    <lineage>
        <taxon>Bacteria</taxon>
        <taxon>Bacillati</taxon>
        <taxon>Actinomycetota</taxon>
        <taxon>Actinomycetes</taxon>
        <taxon>Kitasatosporales</taxon>
        <taxon>Streptomycetaceae</taxon>
        <taxon>Streptomyces</taxon>
    </lineage>
</organism>
<dbReference type="InterPro" id="IPR005224">
    <property type="entry name" value="SfsA"/>
</dbReference>
<dbReference type="Pfam" id="PF03749">
    <property type="entry name" value="SfsA"/>
    <property type="match status" value="1"/>
</dbReference>
<name>A0A5N8X0R3_9ACTN</name>
<dbReference type="EMBL" id="VMNX01000178">
    <property type="protein sequence ID" value="MPY53213.1"/>
    <property type="molecule type" value="Genomic_DNA"/>
</dbReference>
<dbReference type="Gene3D" id="2.40.50.580">
    <property type="match status" value="1"/>
</dbReference>
<comment type="caution">
    <text evidence="3">The sequence shown here is derived from an EMBL/GenBank/DDBJ whole genome shotgun (WGS) entry which is preliminary data.</text>
</comment>
<accession>A0A5N8X0R3</accession>
<dbReference type="InterPro" id="IPR041465">
    <property type="entry name" value="SfsA_N"/>
</dbReference>
<evidence type="ECO:0000259" key="2">
    <source>
        <dbReference type="Pfam" id="PF17746"/>
    </source>
</evidence>
<dbReference type="InterPro" id="IPR040452">
    <property type="entry name" value="SfsA_C"/>
</dbReference>
<feature type="domain" description="Sugar fermentation stimulation protein C-terminal" evidence="1">
    <location>
        <begin position="102"/>
        <end position="242"/>
    </location>
</feature>
<evidence type="ECO:0000313" key="4">
    <source>
        <dbReference type="Proteomes" id="UP000373149"/>
    </source>
</evidence>
<dbReference type="PANTHER" id="PTHR30545">
    <property type="entry name" value="SUGAR FERMENTATION STIMULATION PROTEIN A"/>
    <property type="match status" value="1"/>
</dbReference>
<protein>
    <submittedName>
        <fullName evidence="3">DNA/RNA nuclease SfsA</fullName>
    </submittedName>
</protein>
<dbReference type="PANTHER" id="PTHR30545:SF2">
    <property type="entry name" value="SUGAR FERMENTATION STIMULATION PROTEIN A"/>
    <property type="match status" value="1"/>
</dbReference>
<gene>
    <name evidence="3" type="ORF">FPZ41_33450</name>
</gene>
<evidence type="ECO:0000259" key="1">
    <source>
        <dbReference type="Pfam" id="PF03749"/>
    </source>
</evidence>